<feature type="compositionally biased region" description="Polar residues" evidence="4">
    <location>
        <begin position="542"/>
        <end position="554"/>
    </location>
</feature>
<keyword evidence="2" id="KW-0227">DNA damage</keyword>
<dbReference type="PANTHER" id="PTHR15321:SF3">
    <property type="entry name" value="TP53-BINDING PROTEIN 1"/>
    <property type="match status" value="1"/>
</dbReference>
<comment type="caution">
    <text evidence="6">The sequence shown here is derived from an EMBL/GenBank/DDBJ whole genome shotgun (WGS) entry which is preliminary data.</text>
</comment>
<evidence type="ECO:0000256" key="2">
    <source>
        <dbReference type="ARBA" id="ARBA00022763"/>
    </source>
</evidence>
<feature type="region of interest" description="Disordered" evidence="4">
    <location>
        <begin position="421"/>
        <end position="594"/>
    </location>
</feature>
<dbReference type="Proteomes" id="UP001590950">
    <property type="component" value="Unassembled WGS sequence"/>
</dbReference>
<dbReference type="InterPro" id="IPR036420">
    <property type="entry name" value="BRCT_dom_sf"/>
</dbReference>
<dbReference type="Gene3D" id="3.40.50.10190">
    <property type="entry name" value="BRCT domain"/>
    <property type="match status" value="1"/>
</dbReference>
<feature type="region of interest" description="Disordered" evidence="4">
    <location>
        <begin position="118"/>
        <end position="149"/>
    </location>
</feature>
<evidence type="ECO:0000259" key="5">
    <source>
        <dbReference type="PROSITE" id="PS50172"/>
    </source>
</evidence>
<accession>A0ABR4A555</accession>
<sequence length="1455" mass="159197">MGTQYDSIDISQMKAFALGLTQEEGVSSPCTSNACRFGYAGKLTPSSLQSEHRDLQAVTTALQQRDDRQVSLTLPHGHHANGPIPNSQPYHTTLSQPWFGIHPQPPQRGLRVRAQRFSASQPELPSTIPESLRSKMLSSGSQSQGDTQPVSQWVYEEFTNRSNLRRAMRSRSEVNESTIIGGDDASHSIQQGQIGHVDLLGTFDHPSNTPAAGTFQDHLDDDHNNSSQVPDIEIGVLSGYRRFEEPETPAPQNRKRKRGSEITSQETETSSLPVNPFAGQMGNVDGLMNPSQLFKATQAMTSPLANVIPSDGLSDRPSPDIQNLERPSAASTPSSPARLSQSGMLCAVKEPQTTYVSMKESQEVRERMLQAMRAEQHFPPEYPSDDDFGSPDTQLRKRLNQKRISMEAKAQFAGLTARSELVTIGPSTGRGGRTRTTNSRDSPQRMGKEVSQPVVISDDAPPEDDPGNTTEDETEREDEMENQEEDDIDELGEDNKENVEVPRTDSRVPHAPSQVISSQPTPSHRRLRKPKDGFQSRRAIETDSSPNVDRSQGNPLVIGNGTQLEAIADSQPSQAQVQDKQNPTRPRIRAFSEPRSSLDARILVPQSQSSEASRILRSINVRSRAPMEKASSQGPSSSPTKTPFLHQDKVFAGHSLMTRFRDTGEGTMDKALLREGTSIAQLPSSLSTRRDRSARIRSMTIRHRNSQEPTDDISNLMPSPRATPKSTSQPASSLSVAEQSRPSTLFETAREHLSTSPSRFHIHQTQQKSRSQPAYSMKHKPPRSISEIAADPSPPDILADVDVDIDILSNEDVEFQRALSGSSPIAANRVRWRGGRRTAVQDTKYGNTKPPPLPKSPVPPPSSAFSAISPAQLTSKVEVSTSAAANAMISQSTGQDTPLSTATEISALVQASKPRAISKSNSVQEHTAVVAKAKLIVADSTSSAQPSVATPRSTIIEANGRLPIVAPNRVFAHFNGTTPAYHPATCLRVNDGDEPRYTIRFDDGTVDSIPAYSIKRLELRIGDQVKLDLPGSRTKTYIVVGMCDPQRPATPPDLATPSRRGLVASTNDSAFPETDVHGYATVLVSPKQRTCIEGNQPASSQIAVPIAKLYLTQTLWASFKNRQYTHIPSKPPTLTGLQTPSERPSTPSTPSSRTRRAKPSGPTLSRSMTTSTRSNDGMFKNMVFAITNVGRAEDSERLKAHISSNGGTILDNGFDELFHIPPLPRTTGLKDPSADDRFELILAAKTLGFTCLIADKYCRRAKYVQALALGIPCLATRWITDCVTKQRVIPWGPYLLPSGESSFLGGAVRSRILQPFAAETSTLSDIVENRPKMLHNASVLLIMEKNQEETMKQHPLITHALGAGKIARAINEDAAIKAVSDGQALGEPWDWVFSYDREKAVEDRLFGTNQTGKKRKRGREIEAHAGLGREKRVKTRVVGNEFVIQSLILGMLVEE</sequence>
<feature type="compositionally biased region" description="Acidic residues" evidence="4">
    <location>
        <begin position="460"/>
        <end position="492"/>
    </location>
</feature>
<evidence type="ECO:0000313" key="6">
    <source>
        <dbReference type="EMBL" id="KAL2040570.1"/>
    </source>
</evidence>
<evidence type="ECO:0000256" key="1">
    <source>
        <dbReference type="ARBA" id="ARBA00004123"/>
    </source>
</evidence>
<feature type="region of interest" description="Disordered" evidence="4">
    <location>
        <begin position="679"/>
        <end position="781"/>
    </location>
</feature>
<dbReference type="CDD" id="cd17745">
    <property type="entry name" value="BRCT_p53bp1_rpt1"/>
    <property type="match status" value="1"/>
</dbReference>
<name>A0ABR4A555_9LECA</name>
<feature type="region of interest" description="Disordered" evidence="4">
    <location>
        <begin position="1127"/>
        <end position="1175"/>
    </location>
</feature>
<gene>
    <name evidence="6" type="ORF">N7G274_006549</name>
</gene>
<feature type="compositionally biased region" description="Polar residues" evidence="4">
    <location>
        <begin position="724"/>
        <end position="746"/>
    </location>
</feature>
<feature type="compositionally biased region" description="Basic and acidic residues" evidence="4">
    <location>
        <begin position="530"/>
        <end position="541"/>
    </location>
</feature>
<dbReference type="SUPFAM" id="SSF52113">
    <property type="entry name" value="BRCT domain"/>
    <property type="match status" value="1"/>
</dbReference>
<protein>
    <recommendedName>
        <fullName evidence="5">BRCT domain-containing protein</fullName>
    </recommendedName>
</protein>
<feature type="compositionally biased region" description="Polar residues" evidence="4">
    <location>
        <begin position="754"/>
        <end position="774"/>
    </location>
</feature>
<keyword evidence="3" id="KW-0539">Nucleus</keyword>
<dbReference type="PROSITE" id="PS50172">
    <property type="entry name" value="BRCT"/>
    <property type="match status" value="1"/>
</dbReference>
<reference evidence="6 7" key="1">
    <citation type="submission" date="2024-09" db="EMBL/GenBank/DDBJ databases">
        <title>Rethinking Asexuality: The Enigmatic Case of Functional Sexual Genes in Lepraria (Stereocaulaceae).</title>
        <authorList>
            <person name="Doellman M."/>
            <person name="Sun Y."/>
            <person name="Barcenas-Pena A."/>
            <person name="Lumbsch H.T."/>
            <person name="Grewe F."/>
        </authorList>
    </citation>
    <scope>NUCLEOTIDE SEQUENCE [LARGE SCALE GENOMIC DNA]</scope>
    <source>
        <strain evidence="6 7">Mercado 3170</strain>
    </source>
</reference>
<evidence type="ECO:0000256" key="3">
    <source>
        <dbReference type="ARBA" id="ARBA00023242"/>
    </source>
</evidence>
<dbReference type="EMBL" id="JBEFKJ010000020">
    <property type="protein sequence ID" value="KAL2040570.1"/>
    <property type="molecule type" value="Genomic_DNA"/>
</dbReference>
<feature type="compositionally biased region" description="Polar residues" evidence="4">
    <location>
        <begin position="570"/>
        <end position="584"/>
    </location>
</feature>
<dbReference type="PANTHER" id="PTHR15321">
    <property type="entry name" value="TUMOR SUPPRESSOR P53-BINDING PROTEIN 1"/>
    <property type="match status" value="1"/>
</dbReference>
<dbReference type="Gene3D" id="2.30.30.140">
    <property type="match status" value="1"/>
</dbReference>
<comment type="subcellular location">
    <subcellularLocation>
        <location evidence="1">Nucleus</location>
    </subcellularLocation>
</comment>
<proteinExistence type="predicted"/>
<dbReference type="Pfam" id="PF18115">
    <property type="entry name" value="Tudor_3"/>
    <property type="match status" value="1"/>
</dbReference>
<dbReference type="InterPro" id="IPR001357">
    <property type="entry name" value="BRCT_dom"/>
</dbReference>
<dbReference type="InterPro" id="IPR047249">
    <property type="entry name" value="BRCT_p53bp1-like_rpt1"/>
</dbReference>
<feature type="region of interest" description="Disordered" evidence="4">
    <location>
        <begin position="243"/>
        <end position="276"/>
    </location>
</feature>
<feature type="compositionally biased region" description="Pro residues" evidence="4">
    <location>
        <begin position="849"/>
        <end position="862"/>
    </location>
</feature>
<feature type="compositionally biased region" description="Polar residues" evidence="4">
    <location>
        <begin position="136"/>
        <end position="149"/>
    </location>
</feature>
<feature type="domain" description="BRCT" evidence="5">
    <location>
        <begin position="1174"/>
        <end position="1296"/>
    </location>
</feature>
<feature type="compositionally biased region" description="Polar residues" evidence="4">
    <location>
        <begin position="630"/>
        <end position="641"/>
    </location>
</feature>
<feature type="compositionally biased region" description="Basic and acidic residues" evidence="4">
    <location>
        <begin position="493"/>
        <end position="508"/>
    </location>
</feature>
<feature type="compositionally biased region" description="Low complexity" evidence="4">
    <location>
        <begin position="1163"/>
        <end position="1174"/>
    </location>
</feature>
<keyword evidence="7" id="KW-1185">Reference proteome</keyword>
<dbReference type="InterPro" id="IPR047252">
    <property type="entry name" value="TP53BP1-like"/>
</dbReference>
<feature type="region of interest" description="Disordered" evidence="4">
    <location>
        <begin position="619"/>
        <end position="644"/>
    </location>
</feature>
<evidence type="ECO:0000313" key="7">
    <source>
        <dbReference type="Proteomes" id="UP001590950"/>
    </source>
</evidence>
<feature type="compositionally biased region" description="Low complexity" evidence="4">
    <location>
        <begin position="261"/>
        <end position="271"/>
    </location>
</feature>
<feature type="region of interest" description="Disordered" evidence="4">
    <location>
        <begin position="305"/>
        <end position="341"/>
    </location>
</feature>
<feature type="region of interest" description="Disordered" evidence="4">
    <location>
        <begin position="833"/>
        <end position="866"/>
    </location>
</feature>
<feature type="compositionally biased region" description="Low complexity" evidence="4">
    <location>
        <begin position="327"/>
        <end position="337"/>
    </location>
</feature>
<feature type="compositionally biased region" description="Low complexity" evidence="4">
    <location>
        <begin position="1139"/>
        <end position="1152"/>
    </location>
</feature>
<organism evidence="6 7">
    <name type="scientific">Stereocaulon virgatum</name>
    <dbReference type="NCBI Taxonomy" id="373712"/>
    <lineage>
        <taxon>Eukaryota</taxon>
        <taxon>Fungi</taxon>
        <taxon>Dikarya</taxon>
        <taxon>Ascomycota</taxon>
        <taxon>Pezizomycotina</taxon>
        <taxon>Lecanoromycetes</taxon>
        <taxon>OSLEUM clade</taxon>
        <taxon>Lecanoromycetidae</taxon>
        <taxon>Lecanorales</taxon>
        <taxon>Lecanorineae</taxon>
        <taxon>Stereocaulaceae</taxon>
        <taxon>Stereocaulon</taxon>
    </lineage>
</organism>
<evidence type="ECO:0000256" key="4">
    <source>
        <dbReference type="SAM" id="MobiDB-lite"/>
    </source>
</evidence>
<dbReference type="InterPro" id="IPR041297">
    <property type="entry name" value="Crb2_Tudor"/>
</dbReference>